<evidence type="ECO:0000313" key="1">
    <source>
        <dbReference type="EMBL" id="MBZ0157181.1"/>
    </source>
</evidence>
<reference evidence="1" key="1">
    <citation type="journal article" date="2021" name="bioRxiv">
        <title>Unraveling nitrogen, sulfur and carbon metabolic pathways and microbial community transcriptional responses to substrate deprivation and toxicity stresses in a bioreactor mimicking anoxic brackish coastal sediment conditions.</title>
        <authorList>
            <person name="Martins P.D."/>
            <person name="Echeveste M.J."/>
            <person name="Arshad A."/>
            <person name="Kurth J."/>
            <person name="Ouboter H."/>
            <person name="Jetten M.S.M."/>
            <person name="Welte C.U."/>
        </authorList>
    </citation>
    <scope>NUCLEOTIDE SEQUENCE</scope>
    <source>
        <strain evidence="1">MAG_39</strain>
    </source>
</reference>
<accession>A0A953J6J1</accession>
<organism evidence="1 2">
    <name type="scientific">Candidatus Nitrobium versatile</name>
    <dbReference type="NCBI Taxonomy" id="2884831"/>
    <lineage>
        <taxon>Bacteria</taxon>
        <taxon>Pseudomonadati</taxon>
        <taxon>Nitrospirota</taxon>
        <taxon>Nitrospiria</taxon>
        <taxon>Nitrospirales</taxon>
        <taxon>Nitrospiraceae</taxon>
        <taxon>Candidatus Nitrobium</taxon>
    </lineage>
</organism>
<proteinExistence type="predicted"/>
<protein>
    <submittedName>
        <fullName evidence="1">Uncharacterized protein</fullName>
    </submittedName>
</protein>
<comment type="caution">
    <text evidence="1">The sequence shown here is derived from an EMBL/GenBank/DDBJ whole genome shotgun (WGS) entry which is preliminary data.</text>
</comment>
<gene>
    <name evidence="1" type="ORF">K8I29_13340</name>
</gene>
<dbReference type="EMBL" id="JAIOIV010000107">
    <property type="protein sequence ID" value="MBZ0157181.1"/>
    <property type="molecule type" value="Genomic_DNA"/>
</dbReference>
<evidence type="ECO:0000313" key="2">
    <source>
        <dbReference type="Proteomes" id="UP000705867"/>
    </source>
</evidence>
<dbReference type="AlphaFoldDB" id="A0A953J6J1"/>
<name>A0A953J6J1_9BACT</name>
<sequence length="75" mass="8558">MAEVEDMAFRIAAAFEDFFFVPAKRNAFNAVFNRYLSLVDPEASMEPYEAAVALGHRHRSEFDAMVKELKDLSLI</sequence>
<dbReference type="Proteomes" id="UP000705867">
    <property type="component" value="Unassembled WGS sequence"/>
</dbReference>
<reference evidence="1" key="2">
    <citation type="submission" date="2021-08" db="EMBL/GenBank/DDBJ databases">
        <authorList>
            <person name="Dalcin Martins P."/>
        </authorList>
    </citation>
    <scope>NUCLEOTIDE SEQUENCE</scope>
    <source>
        <strain evidence="1">MAG_39</strain>
    </source>
</reference>